<dbReference type="EMBL" id="MTKT01003159">
    <property type="protein sequence ID" value="OWM76608.1"/>
    <property type="molecule type" value="Genomic_DNA"/>
</dbReference>
<feature type="region of interest" description="Disordered" evidence="1">
    <location>
        <begin position="15"/>
        <end position="92"/>
    </location>
</feature>
<evidence type="ECO:0000256" key="1">
    <source>
        <dbReference type="SAM" id="MobiDB-lite"/>
    </source>
</evidence>
<sequence length="92" mass="10152">MLGKRRWLARVVQEGRGLRARAPRDAEGPLNGPGMTLEWLEPELTGTKKENRENARETGRERKAQGQRGGAMFPGDQGISRGGRKWLGASPT</sequence>
<proteinExistence type="predicted"/>
<evidence type="ECO:0000313" key="5">
    <source>
        <dbReference type="Proteomes" id="UP000233551"/>
    </source>
</evidence>
<gene>
    <name evidence="2" type="ORF">CDL15_Pgr009173</name>
    <name evidence="3" type="ORF">CRG98_031986</name>
</gene>
<accession>A0A218WVU9</accession>
<keyword evidence="5" id="KW-1185">Reference proteome</keyword>
<dbReference type="Proteomes" id="UP000233551">
    <property type="component" value="Unassembled WGS sequence"/>
</dbReference>
<reference evidence="3 5" key="3">
    <citation type="submission" date="2017-11" db="EMBL/GenBank/DDBJ databases">
        <title>De-novo sequencing of pomegranate (Punica granatum L.) genome.</title>
        <authorList>
            <person name="Akparov Z."/>
            <person name="Amiraslanov A."/>
            <person name="Hajiyeva S."/>
            <person name="Abbasov M."/>
            <person name="Kaur K."/>
            <person name="Hamwieh A."/>
            <person name="Solovyev V."/>
            <person name="Salamov A."/>
            <person name="Braich B."/>
            <person name="Kosarev P."/>
            <person name="Mahmoud A."/>
            <person name="Hajiyev E."/>
            <person name="Babayeva S."/>
            <person name="Izzatullayeva V."/>
            <person name="Mammadov A."/>
            <person name="Mammadov A."/>
            <person name="Sharifova S."/>
            <person name="Ojaghi J."/>
            <person name="Eynullazada K."/>
            <person name="Bayramov B."/>
            <person name="Abdulazimova A."/>
            <person name="Shahmuradov I."/>
        </authorList>
    </citation>
    <scope>NUCLEOTIDE SEQUENCE [LARGE SCALE GENOMIC DNA]</scope>
    <source>
        <strain evidence="3">AG2017</strain>
        <strain evidence="5">cv. AG2017</strain>
        <tissue evidence="3">Leaf</tissue>
    </source>
</reference>
<feature type="compositionally biased region" description="Basic and acidic residues" evidence="1">
    <location>
        <begin position="46"/>
        <end position="64"/>
    </location>
</feature>
<dbReference type="EMBL" id="PGOL01002477">
    <property type="protein sequence ID" value="PKI47635.1"/>
    <property type="molecule type" value="Genomic_DNA"/>
</dbReference>
<reference evidence="2" key="2">
    <citation type="submission" date="2017-06" db="EMBL/GenBank/DDBJ databases">
        <title>The pomegranate genome and the genomics of punicalagin biosynthesis.</title>
        <authorList>
            <person name="Xu C."/>
        </authorList>
    </citation>
    <scope>NUCLEOTIDE SEQUENCE [LARGE SCALE GENOMIC DNA]</scope>
    <source>
        <tissue evidence="2">Fresh leaf</tissue>
    </source>
</reference>
<evidence type="ECO:0000313" key="4">
    <source>
        <dbReference type="Proteomes" id="UP000197138"/>
    </source>
</evidence>
<name>A0A218WVU9_PUNGR</name>
<evidence type="ECO:0000313" key="2">
    <source>
        <dbReference type="EMBL" id="OWM76608.1"/>
    </source>
</evidence>
<organism evidence="2 4">
    <name type="scientific">Punica granatum</name>
    <name type="common">Pomegranate</name>
    <dbReference type="NCBI Taxonomy" id="22663"/>
    <lineage>
        <taxon>Eukaryota</taxon>
        <taxon>Viridiplantae</taxon>
        <taxon>Streptophyta</taxon>
        <taxon>Embryophyta</taxon>
        <taxon>Tracheophyta</taxon>
        <taxon>Spermatophyta</taxon>
        <taxon>Magnoliopsida</taxon>
        <taxon>eudicotyledons</taxon>
        <taxon>Gunneridae</taxon>
        <taxon>Pentapetalae</taxon>
        <taxon>rosids</taxon>
        <taxon>malvids</taxon>
        <taxon>Myrtales</taxon>
        <taxon>Lythraceae</taxon>
        <taxon>Punica</taxon>
    </lineage>
</organism>
<dbReference type="Proteomes" id="UP000197138">
    <property type="component" value="Unassembled WGS sequence"/>
</dbReference>
<protein>
    <submittedName>
        <fullName evidence="2">Uncharacterized protein</fullName>
    </submittedName>
</protein>
<evidence type="ECO:0000313" key="3">
    <source>
        <dbReference type="EMBL" id="PKI47635.1"/>
    </source>
</evidence>
<comment type="caution">
    <text evidence="2">The sequence shown here is derived from an EMBL/GenBank/DDBJ whole genome shotgun (WGS) entry which is preliminary data.</text>
</comment>
<dbReference type="AlphaFoldDB" id="A0A218WVU9"/>
<reference evidence="4" key="1">
    <citation type="journal article" date="2017" name="Plant J.">
        <title>The pomegranate (Punica granatum L.) genome and the genomics of punicalagin biosynthesis.</title>
        <authorList>
            <person name="Qin G."/>
            <person name="Xu C."/>
            <person name="Ming R."/>
            <person name="Tang H."/>
            <person name="Guyot R."/>
            <person name="Kramer E.M."/>
            <person name="Hu Y."/>
            <person name="Yi X."/>
            <person name="Qi Y."/>
            <person name="Xu X."/>
            <person name="Gao Z."/>
            <person name="Pan H."/>
            <person name="Jian J."/>
            <person name="Tian Y."/>
            <person name="Yue Z."/>
            <person name="Xu Y."/>
        </authorList>
    </citation>
    <scope>NUCLEOTIDE SEQUENCE [LARGE SCALE GENOMIC DNA]</scope>
    <source>
        <strain evidence="4">cv. Dabenzi</strain>
    </source>
</reference>